<sequence>MVVAVGVDAFDLGESLFARKPKRHIATQIRKSVPFGQQEQPGEPLRRDLAEQLRESGCKVDGDLMKRQLFPNRFGAETENRNRQFFQVFAQVRVDFVSDQQQVQFSEPVGIAEVAVAQHPHFAVAAAEFVDNQPPQVSCRQFE</sequence>
<comment type="caution">
    <text evidence="1">The sequence shown here is derived from an EMBL/GenBank/DDBJ whole genome shotgun (WGS) entry which is preliminary data.</text>
</comment>
<protein>
    <submittedName>
        <fullName evidence="1">Uncharacterized protein</fullName>
    </submittedName>
</protein>
<proteinExistence type="predicted"/>
<dbReference type="EMBL" id="VSSQ01085517">
    <property type="protein sequence ID" value="MPN33145.1"/>
    <property type="molecule type" value="Genomic_DNA"/>
</dbReference>
<evidence type="ECO:0000313" key="1">
    <source>
        <dbReference type="EMBL" id="MPN33145.1"/>
    </source>
</evidence>
<gene>
    <name evidence="1" type="ORF">SDC9_180628</name>
</gene>
<organism evidence="1">
    <name type="scientific">bioreactor metagenome</name>
    <dbReference type="NCBI Taxonomy" id="1076179"/>
    <lineage>
        <taxon>unclassified sequences</taxon>
        <taxon>metagenomes</taxon>
        <taxon>ecological metagenomes</taxon>
    </lineage>
</organism>
<reference evidence="1" key="1">
    <citation type="submission" date="2019-08" db="EMBL/GenBank/DDBJ databases">
        <authorList>
            <person name="Kucharzyk K."/>
            <person name="Murdoch R.W."/>
            <person name="Higgins S."/>
            <person name="Loffler F."/>
        </authorList>
    </citation>
    <scope>NUCLEOTIDE SEQUENCE</scope>
</reference>
<accession>A0A645H2A2</accession>
<dbReference type="AlphaFoldDB" id="A0A645H2A2"/>
<name>A0A645H2A2_9ZZZZ</name>